<keyword evidence="1" id="KW-0812">Transmembrane</keyword>
<keyword evidence="3" id="KW-1185">Reference proteome</keyword>
<dbReference type="AlphaFoldDB" id="A0A1M6TWV7"/>
<evidence type="ECO:0000313" key="3">
    <source>
        <dbReference type="Proteomes" id="UP000185812"/>
    </source>
</evidence>
<dbReference type="STRING" id="633813.SAMN04488087_1570"/>
<protein>
    <submittedName>
        <fullName evidence="2">Uncharacterized protein</fullName>
    </submittedName>
</protein>
<dbReference type="RefSeq" id="WP_178139394.1">
    <property type="nucleotide sequence ID" value="NZ_FRAU01000004.1"/>
</dbReference>
<gene>
    <name evidence="2" type="ORF">SAMN04488087_1570</name>
</gene>
<keyword evidence="1" id="KW-1133">Transmembrane helix</keyword>
<dbReference type="Proteomes" id="UP000185812">
    <property type="component" value="Unassembled WGS sequence"/>
</dbReference>
<accession>A0A1M6TWV7</accession>
<proteinExistence type="predicted"/>
<feature type="transmembrane region" description="Helical" evidence="1">
    <location>
        <begin position="20"/>
        <end position="40"/>
    </location>
</feature>
<evidence type="ECO:0000256" key="1">
    <source>
        <dbReference type="SAM" id="Phobius"/>
    </source>
</evidence>
<dbReference type="EMBL" id="FRAU01000004">
    <property type="protein sequence ID" value="SHK61416.1"/>
    <property type="molecule type" value="Genomic_DNA"/>
</dbReference>
<sequence>METHQQHPIPWQQQIYDNPWLLAGAAIVFFVLSYIVWGVIDLLTIPAGGTTP</sequence>
<evidence type="ECO:0000313" key="2">
    <source>
        <dbReference type="EMBL" id="SHK61416.1"/>
    </source>
</evidence>
<organism evidence="2 3">
    <name type="scientific">Rhodothermus profundi</name>
    <dbReference type="NCBI Taxonomy" id="633813"/>
    <lineage>
        <taxon>Bacteria</taxon>
        <taxon>Pseudomonadati</taxon>
        <taxon>Rhodothermota</taxon>
        <taxon>Rhodothermia</taxon>
        <taxon>Rhodothermales</taxon>
        <taxon>Rhodothermaceae</taxon>
        <taxon>Rhodothermus</taxon>
    </lineage>
</organism>
<reference evidence="3" key="1">
    <citation type="submission" date="2016-11" db="EMBL/GenBank/DDBJ databases">
        <authorList>
            <person name="Varghese N."/>
            <person name="Submissions S."/>
        </authorList>
    </citation>
    <scope>NUCLEOTIDE SEQUENCE [LARGE SCALE GENOMIC DNA]</scope>
    <source>
        <strain evidence="3">DSM 22212</strain>
    </source>
</reference>
<keyword evidence="1" id="KW-0472">Membrane</keyword>
<name>A0A1M6TWV7_9BACT</name>